<dbReference type="Gene3D" id="3.20.20.80">
    <property type="entry name" value="Glycosidases"/>
    <property type="match status" value="1"/>
</dbReference>
<accession>A0A815XNT1</accession>
<dbReference type="Pfam" id="PF00331">
    <property type="entry name" value="Glyco_hydro_10"/>
    <property type="match status" value="1"/>
</dbReference>
<feature type="domain" description="GH10" evidence="5">
    <location>
        <begin position="37"/>
        <end position="76"/>
    </location>
</feature>
<evidence type="ECO:0000256" key="3">
    <source>
        <dbReference type="ARBA" id="ARBA00023277"/>
    </source>
</evidence>
<keyword evidence="4" id="KW-0624">Polysaccharide degradation</keyword>
<dbReference type="InterPro" id="IPR017853">
    <property type="entry name" value="GH"/>
</dbReference>
<dbReference type="EMBL" id="CAJNOR010005392">
    <property type="protein sequence ID" value="CAF1560347.1"/>
    <property type="molecule type" value="Genomic_DNA"/>
</dbReference>
<proteinExistence type="inferred from homology"/>
<protein>
    <recommendedName>
        <fullName evidence="5">GH10 domain-containing protein</fullName>
    </recommendedName>
</protein>
<dbReference type="GO" id="GO:0031176">
    <property type="term" value="F:endo-1,4-beta-xylanase activity"/>
    <property type="evidence" value="ECO:0007669"/>
    <property type="project" value="UniProtKB-ARBA"/>
</dbReference>
<dbReference type="SUPFAM" id="SSF51445">
    <property type="entry name" value="(Trans)glycosidases"/>
    <property type="match status" value="1"/>
</dbReference>
<comment type="similarity">
    <text evidence="1">Belongs to the glycosyl hydrolase 10 (cellulase F) family.</text>
</comment>
<keyword evidence="3" id="KW-0119">Carbohydrate metabolism</keyword>
<keyword evidence="7" id="KW-1185">Reference proteome</keyword>
<dbReference type="InterPro" id="IPR001000">
    <property type="entry name" value="GH10_dom"/>
</dbReference>
<dbReference type="GO" id="GO:0000272">
    <property type="term" value="P:polysaccharide catabolic process"/>
    <property type="evidence" value="ECO:0007669"/>
    <property type="project" value="UniProtKB-KW"/>
</dbReference>
<evidence type="ECO:0000256" key="2">
    <source>
        <dbReference type="ARBA" id="ARBA00022801"/>
    </source>
</evidence>
<comment type="caution">
    <text evidence="6">The sequence shown here is derived from an EMBL/GenBank/DDBJ whole genome shotgun (WGS) entry which is preliminary data.</text>
</comment>
<evidence type="ECO:0000313" key="7">
    <source>
        <dbReference type="Proteomes" id="UP000663828"/>
    </source>
</evidence>
<organism evidence="6 7">
    <name type="scientific">Adineta ricciae</name>
    <name type="common">Rotifer</name>
    <dbReference type="NCBI Taxonomy" id="249248"/>
    <lineage>
        <taxon>Eukaryota</taxon>
        <taxon>Metazoa</taxon>
        <taxon>Spiralia</taxon>
        <taxon>Gnathifera</taxon>
        <taxon>Rotifera</taxon>
        <taxon>Eurotatoria</taxon>
        <taxon>Bdelloidea</taxon>
        <taxon>Adinetida</taxon>
        <taxon>Adinetidae</taxon>
        <taxon>Adineta</taxon>
    </lineage>
</organism>
<evidence type="ECO:0000256" key="4">
    <source>
        <dbReference type="ARBA" id="ARBA00023326"/>
    </source>
</evidence>
<evidence type="ECO:0000313" key="6">
    <source>
        <dbReference type="EMBL" id="CAF1560347.1"/>
    </source>
</evidence>
<reference evidence="6" key="1">
    <citation type="submission" date="2021-02" db="EMBL/GenBank/DDBJ databases">
        <authorList>
            <person name="Nowell W R."/>
        </authorList>
    </citation>
    <scope>NUCLEOTIDE SEQUENCE</scope>
</reference>
<sequence length="174" mass="19685">MKLTLIELIEIGLLIPHQIQLTLGDVVPRCLLEQESNIITDKAKSRLQNCISAVVTRYRGKVFRWDLVNDAIDDYASTRLLCSRDGAALPLDNLYLRKPVYLQMQEELARTLTYDIYNFLSPHSRTNKYLGVSNDPTSGNIRSLGVFNVTVIVGGVQTTNIGFVDYKCFYLHEG</sequence>
<evidence type="ECO:0000256" key="1">
    <source>
        <dbReference type="ARBA" id="ARBA00007495"/>
    </source>
</evidence>
<evidence type="ECO:0000259" key="5">
    <source>
        <dbReference type="Pfam" id="PF00331"/>
    </source>
</evidence>
<name>A0A815XNT1_ADIRI</name>
<dbReference type="Proteomes" id="UP000663828">
    <property type="component" value="Unassembled WGS sequence"/>
</dbReference>
<gene>
    <name evidence="6" type="ORF">XAT740_LOCUS43569</name>
</gene>
<keyword evidence="2" id="KW-0378">Hydrolase</keyword>
<dbReference type="AlphaFoldDB" id="A0A815XNT1"/>